<dbReference type="Pfam" id="PF00187">
    <property type="entry name" value="Chitin_bind_1"/>
    <property type="match status" value="1"/>
</dbReference>
<dbReference type="PROSITE" id="PS01095">
    <property type="entry name" value="GH18_1"/>
    <property type="match status" value="1"/>
</dbReference>
<keyword evidence="4 10" id="KW-0147">Chitin-binding</keyword>
<dbReference type="PROSITE" id="PS51910">
    <property type="entry name" value="GH18_2"/>
    <property type="match status" value="1"/>
</dbReference>
<comment type="catalytic activity">
    <reaction evidence="1">
        <text>Random endo-hydrolysis of N-acetyl-beta-D-glucosaminide (1-&gt;4)-beta-linkages in chitin and chitodextrins.</text>
        <dbReference type="EC" id="3.2.1.14"/>
    </reaction>
</comment>
<comment type="similarity">
    <text evidence="2">Belongs to the glycosyl hydrolase 18 family. Chitinase class V subfamily.</text>
</comment>
<dbReference type="Pfam" id="PF00704">
    <property type="entry name" value="Glyco_hydro_18"/>
    <property type="match status" value="1"/>
</dbReference>
<evidence type="ECO:0000256" key="5">
    <source>
        <dbReference type="ARBA" id="ARBA00022801"/>
    </source>
</evidence>
<evidence type="ECO:0000313" key="17">
    <source>
        <dbReference type="Proteomes" id="UP000593566"/>
    </source>
</evidence>
<feature type="compositionally biased region" description="Basic and acidic residues" evidence="12">
    <location>
        <begin position="760"/>
        <end position="790"/>
    </location>
</feature>
<keyword evidence="8 11" id="KW-0326">Glycosidase</keyword>
<keyword evidence="13" id="KW-0732">Signal</keyword>
<keyword evidence="17" id="KW-1185">Reference proteome</keyword>
<dbReference type="AlphaFoldDB" id="A0A8H6CAK1"/>
<feature type="domain" description="Chitin-binding type-1" evidence="14">
    <location>
        <begin position="108"/>
        <end position="163"/>
    </location>
</feature>
<dbReference type="EMBL" id="JACCJB010000019">
    <property type="protein sequence ID" value="KAF6219691.1"/>
    <property type="molecule type" value="Genomic_DNA"/>
</dbReference>
<dbReference type="InterPro" id="IPR001223">
    <property type="entry name" value="Glyco_hydro18_cat"/>
</dbReference>
<dbReference type="SMART" id="SM00636">
    <property type="entry name" value="Glyco_18"/>
    <property type="match status" value="1"/>
</dbReference>
<dbReference type="PANTHER" id="PTHR11177:SF333">
    <property type="entry name" value="CHITINASE"/>
    <property type="match status" value="1"/>
</dbReference>
<dbReference type="GO" id="GO:0008061">
    <property type="term" value="F:chitin binding"/>
    <property type="evidence" value="ECO:0007669"/>
    <property type="project" value="UniProtKB-UniRule"/>
</dbReference>
<feature type="disulfide bond" evidence="10">
    <location>
        <begin position="84"/>
        <end position="88"/>
    </location>
</feature>
<dbReference type="Gene3D" id="3.30.60.10">
    <property type="entry name" value="Endochitinase-like"/>
    <property type="match status" value="2"/>
</dbReference>
<dbReference type="InterPro" id="IPR029070">
    <property type="entry name" value="Chitinase_insertion_sf"/>
</dbReference>
<keyword evidence="10" id="KW-1015">Disulfide bond</keyword>
<dbReference type="Gene3D" id="3.10.50.10">
    <property type="match status" value="1"/>
</dbReference>
<feature type="signal peptide" evidence="13">
    <location>
        <begin position="1"/>
        <end position="22"/>
    </location>
</feature>
<name>A0A8H6CAK1_9LECA</name>
<dbReference type="PANTHER" id="PTHR11177">
    <property type="entry name" value="CHITINASE"/>
    <property type="match status" value="1"/>
</dbReference>
<dbReference type="InterPro" id="IPR050314">
    <property type="entry name" value="Glycosyl_Hydrlase_18"/>
</dbReference>
<keyword evidence="6" id="KW-0146">Chitin degradation</keyword>
<dbReference type="InterPro" id="IPR001579">
    <property type="entry name" value="Glyco_hydro_18_chit_AS"/>
</dbReference>
<dbReference type="SUPFAM" id="SSF54556">
    <property type="entry name" value="Chitinase insertion domain"/>
    <property type="match status" value="1"/>
</dbReference>
<keyword evidence="5 11" id="KW-0378">Hydrolase</keyword>
<evidence type="ECO:0000313" key="16">
    <source>
        <dbReference type="EMBL" id="KAF6219691.1"/>
    </source>
</evidence>
<dbReference type="InterPro" id="IPR018371">
    <property type="entry name" value="Chitin-binding_1_CS"/>
</dbReference>
<dbReference type="InterPro" id="IPR001002">
    <property type="entry name" value="Chitin-bd_1"/>
</dbReference>
<dbReference type="PROSITE" id="PS00026">
    <property type="entry name" value="CHIT_BIND_I_1"/>
    <property type="match status" value="1"/>
</dbReference>
<feature type="chain" id="PRO_5034134921" description="chitinase" evidence="13">
    <location>
        <begin position="23"/>
        <end position="962"/>
    </location>
</feature>
<dbReference type="InterPro" id="IPR036861">
    <property type="entry name" value="Endochitinase-like_sf"/>
</dbReference>
<sequence length="962" mass="104535">MHFSKLAAAVAALASLSAATISKEHPSHERSNGQSLNPRLTNVPLAARDLPIGTCNSGTPCANGACCSKTNLCGYSKDFCGSGCQHNCKYQDSGLPYHTNIDSPGEAKAQCGPYAAAGQQKCPLNVCCSEFGYCGSTKEFCAWKNKDDPLYPTCDTKYGGCGDVHRPSCGGGSSVDKRSIGYYESWANSDSRKCQKVAPEDLNLDGFTHMNFAFSFFDPSSFQIAPMDSNGASLYSRFTALKSKKPSLQTWISVGGWSFTDPGPTQTAFSEMTSTSGNRQKFISGLIKFMDTYGFDGVDLDWEYPGADDRGGKSQDTANYVSLAAELRAAFGTKYGISMTLPTSYWYLQHFDLLGIQKSVDWFNLMAYDLHGVWDAQSKFVGPYIAPHTNITEIDLGLDLLWRSGVDPAKVVMGQGWYGRSFTLKDPSCNKPNGICEFSGGAKAGPCSNAAGILDLEEIDDIITKNNVKPVHDETAAVKWITWDSDQWVSYDDDDTFKQKKDFANSRCLGGLMVWAMDQVDQTKPNGLGPASTVSVTPPQQSNANQMSADQLAGLTCKASACGAGCPPGTNAVTQMNGQPGQLSTTDRCPKKQYQTLCCLDGTQTGKCQWRGWKGVGLPCVSGCKDGETEVSQNTNNHDSKKKSQTCNGGLQSYCCAGFKPSLTKDQLEQDAGNFAKEAAEAAAAQAALDIAAKAFCRIAVPALLAPLELLEDLIPIAGEIADAIEVAATPAIIEGCVKGIEKEGKAEFKVFGKEHTLDINKPTSTDKDLPAPKKHDPPKESDDACEKPDKLRKRVGVQAKREDRDSDAFKALARAAGKPNEFWRTGQGWAIREAYPWAGNVIPNHYLLVVGIVSVKLTMEPIKDCRGNTVNQKNIYTRDYIAQSYEIRYDDNYQCVFGKYAFDVWHKAGLTWANMGPIDAKYQTLADIEQVAQTKADAMGQYHLVTNNCRVYTSNLYNALK</sequence>
<evidence type="ECO:0000256" key="8">
    <source>
        <dbReference type="ARBA" id="ARBA00023295"/>
    </source>
</evidence>
<dbReference type="CDD" id="cd00035">
    <property type="entry name" value="ChtBD1"/>
    <property type="match status" value="2"/>
</dbReference>
<dbReference type="SMART" id="SM00270">
    <property type="entry name" value="ChtBD1"/>
    <property type="match status" value="2"/>
</dbReference>
<feature type="region of interest" description="Disordered" evidence="12">
    <location>
        <begin position="760"/>
        <end position="803"/>
    </location>
</feature>
<keyword evidence="7" id="KW-0119">Carbohydrate metabolism</keyword>
<dbReference type="InterPro" id="IPR017853">
    <property type="entry name" value="GH"/>
</dbReference>
<feature type="domain" description="Chitin-binding type-1" evidence="14">
    <location>
        <begin position="52"/>
        <end position="90"/>
    </location>
</feature>
<dbReference type="SUPFAM" id="SSF51445">
    <property type="entry name" value="(Trans)glycosidases"/>
    <property type="match status" value="1"/>
</dbReference>
<evidence type="ECO:0000256" key="9">
    <source>
        <dbReference type="ARBA" id="ARBA00023326"/>
    </source>
</evidence>
<dbReference type="EC" id="3.2.1.14" evidence="3"/>
<evidence type="ECO:0000256" key="6">
    <source>
        <dbReference type="ARBA" id="ARBA00023024"/>
    </source>
</evidence>
<reference evidence="16 17" key="1">
    <citation type="journal article" date="2020" name="Genomics">
        <title>Complete, high-quality genomes from long-read metagenomic sequencing of two wolf lichen thalli reveals enigmatic genome architecture.</title>
        <authorList>
            <person name="McKenzie S.K."/>
            <person name="Walston R.F."/>
            <person name="Allen J.L."/>
        </authorList>
    </citation>
    <scope>NUCLEOTIDE SEQUENCE [LARGE SCALE GENOMIC DNA]</scope>
    <source>
        <strain evidence="16">WasteWater1</strain>
    </source>
</reference>
<comment type="caution">
    <text evidence="10">Lacks conserved residue(s) required for the propagation of feature annotation.</text>
</comment>
<evidence type="ECO:0000256" key="2">
    <source>
        <dbReference type="ARBA" id="ARBA00008682"/>
    </source>
</evidence>
<feature type="disulfide bond" evidence="10">
    <location>
        <begin position="66"/>
        <end position="80"/>
    </location>
</feature>
<evidence type="ECO:0000259" key="14">
    <source>
        <dbReference type="PROSITE" id="PS50941"/>
    </source>
</evidence>
<dbReference type="SUPFAM" id="SSF57016">
    <property type="entry name" value="Plant lectins/antimicrobial peptides"/>
    <property type="match status" value="2"/>
</dbReference>
<dbReference type="GO" id="GO:0000272">
    <property type="term" value="P:polysaccharide catabolic process"/>
    <property type="evidence" value="ECO:0007669"/>
    <property type="project" value="UniProtKB-KW"/>
</dbReference>
<dbReference type="GO" id="GO:0008843">
    <property type="term" value="F:endochitinase activity"/>
    <property type="evidence" value="ECO:0007669"/>
    <property type="project" value="UniProtKB-EC"/>
</dbReference>
<feature type="domain" description="GH18" evidence="15">
    <location>
        <begin position="177"/>
        <end position="531"/>
    </location>
</feature>
<dbReference type="Proteomes" id="UP000593566">
    <property type="component" value="Unassembled WGS sequence"/>
</dbReference>
<evidence type="ECO:0000256" key="7">
    <source>
        <dbReference type="ARBA" id="ARBA00023277"/>
    </source>
</evidence>
<feature type="disulfide bond" evidence="10">
    <location>
        <begin position="61"/>
        <end position="73"/>
    </location>
</feature>
<organism evidence="16 17">
    <name type="scientific">Letharia lupina</name>
    <dbReference type="NCBI Taxonomy" id="560253"/>
    <lineage>
        <taxon>Eukaryota</taxon>
        <taxon>Fungi</taxon>
        <taxon>Dikarya</taxon>
        <taxon>Ascomycota</taxon>
        <taxon>Pezizomycotina</taxon>
        <taxon>Lecanoromycetes</taxon>
        <taxon>OSLEUM clade</taxon>
        <taxon>Lecanoromycetidae</taxon>
        <taxon>Lecanorales</taxon>
        <taxon>Lecanorineae</taxon>
        <taxon>Parmeliaceae</taxon>
        <taxon>Letharia</taxon>
    </lineage>
</organism>
<gene>
    <name evidence="16" type="ORF">HO133_004160</name>
</gene>
<keyword evidence="9" id="KW-0624">Polysaccharide degradation</keyword>
<comment type="caution">
    <text evidence="16">The sequence shown here is derived from an EMBL/GenBank/DDBJ whole genome shotgun (WGS) entry which is preliminary data.</text>
</comment>
<protein>
    <recommendedName>
        <fullName evidence="3">chitinase</fullName>
        <ecNumber evidence="3">3.2.1.14</ecNumber>
    </recommendedName>
</protein>
<evidence type="ECO:0000256" key="4">
    <source>
        <dbReference type="ARBA" id="ARBA00022669"/>
    </source>
</evidence>
<dbReference type="Gene3D" id="3.20.20.80">
    <property type="entry name" value="Glycosidases"/>
    <property type="match status" value="1"/>
</dbReference>
<proteinExistence type="inferred from homology"/>
<evidence type="ECO:0000256" key="10">
    <source>
        <dbReference type="PROSITE-ProRule" id="PRU00261"/>
    </source>
</evidence>
<evidence type="ECO:0000259" key="15">
    <source>
        <dbReference type="PROSITE" id="PS51910"/>
    </source>
</evidence>
<dbReference type="GO" id="GO:0006032">
    <property type="term" value="P:chitin catabolic process"/>
    <property type="evidence" value="ECO:0007669"/>
    <property type="project" value="UniProtKB-KW"/>
</dbReference>
<dbReference type="RefSeq" id="XP_037149126.1">
    <property type="nucleotide sequence ID" value="XM_037295079.1"/>
</dbReference>
<accession>A0A8H6CAK1</accession>
<evidence type="ECO:0000256" key="13">
    <source>
        <dbReference type="SAM" id="SignalP"/>
    </source>
</evidence>
<evidence type="ECO:0000256" key="1">
    <source>
        <dbReference type="ARBA" id="ARBA00000822"/>
    </source>
</evidence>
<feature type="disulfide bond" evidence="10">
    <location>
        <begin position="127"/>
        <end position="141"/>
    </location>
</feature>
<evidence type="ECO:0000256" key="12">
    <source>
        <dbReference type="SAM" id="MobiDB-lite"/>
    </source>
</evidence>
<evidence type="ECO:0000256" key="11">
    <source>
        <dbReference type="RuleBase" id="RU000489"/>
    </source>
</evidence>
<dbReference type="PROSITE" id="PS50941">
    <property type="entry name" value="CHIT_BIND_I_2"/>
    <property type="match status" value="2"/>
</dbReference>
<dbReference type="InterPro" id="IPR011583">
    <property type="entry name" value="Chitinase_II/V-like_cat"/>
</dbReference>
<dbReference type="GeneID" id="59332569"/>
<evidence type="ECO:0000256" key="3">
    <source>
        <dbReference type="ARBA" id="ARBA00012729"/>
    </source>
</evidence>
<feature type="disulfide bond" evidence="10">
    <location>
        <begin position="122"/>
        <end position="134"/>
    </location>
</feature>